<dbReference type="InterPro" id="IPR004263">
    <property type="entry name" value="Exostosin"/>
</dbReference>
<evidence type="ECO:0000259" key="3">
    <source>
        <dbReference type="Pfam" id="PF03016"/>
    </source>
</evidence>
<feature type="domain" description="Exostosin GT47" evidence="3">
    <location>
        <begin position="216"/>
        <end position="515"/>
    </location>
</feature>
<evidence type="ECO:0000256" key="1">
    <source>
        <dbReference type="ARBA" id="ARBA00010271"/>
    </source>
</evidence>
<dbReference type="PANTHER" id="PTHR11062">
    <property type="entry name" value="EXOSTOSIN HEPARAN SULFATE GLYCOSYLTRANSFERASE -RELATED"/>
    <property type="match status" value="1"/>
</dbReference>
<feature type="chain" id="PRO_5030589606" description="Exostosin GT47 domain-containing protein" evidence="2">
    <location>
        <begin position="30"/>
        <end position="615"/>
    </location>
</feature>
<organism evidence="4">
    <name type="scientific">Alexandrium monilatum</name>
    <dbReference type="NCBI Taxonomy" id="311494"/>
    <lineage>
        <taxon>Eukaryota</taxon>
        <taxon>Sar</taxon>
        <taxon>Alveolata</taxon>
        <taxon>Dinophyceae</taxon>
        <taxon>Gonyaulacales</taxon>
        <taxon>Pyrocystaceae</taxon>
        <taxon>Alexandrium</taxon>
    </lineage>
</organism>
<evidence type="ECO:0000256" key="2">
    <source>
        <dbReference type="SAM" id="SignalP"/>
    </source>
</evidence>
<proteinExistence type="inferred from homology"/>
<dbReference type="EMBL" id="HBNR01074957">
    <property type="protein sequence ID" value="CAE4651266.1"/>
    <property type="molecule type" value="Transcribed_RNA"/>
</dbReference>
<dbReference type="AlphaFoldDB" id="A0A7S4VUN4"/>
<dbReference type="GO" id="GO:0016757">
    <property type="term" value="F:glycosyltransferase activity"/>
    <property type="evidence" value="ECO:0007669"/>
    <property type="project" value="InterPro"/>
</dbReference>
<evidence type="ECO:0000313" key="4">
    <source>
        <dbReference type="EMBL" id="CAE4651266.1"/>
    </source>
</evidence>
<gene>
    <name evidence="4" type="ORF">AMON00008_LOCUS53233</name>
</gene>
<reference evidence="4" key="1">
    <citation type="submission" date="2021-01" db="EMBL/GenBank/DDBJ databases">
        <authorList>
            <person name="Corre E."/>
            <person name="Pelletier E."/>
            <person name="Niang G."/>
            <person name="Scheremetjew M."/>
            <person name="Finn R."/>
            <person name="Kale V."/>
            <person name="Holt S."/>
            <person name="Cochrane G."/>
            <person name="Meng A."/>
            <person name="Brown T."/>
            <person name="Cohen L."/>
        </authorList>
    </citation>
    <scope>NUCLEOTIDE SEQUENCE</scope>
    <source>
        <strain evidence="4">CCMP3105</strain>
    </source>
</reference>
<keyword evidence="2" id="KW-0732">Signal</keyword>
<protein>
    <recommendedName>
        <fullName evidence="3">Exostosin GT47 domain-containing protein</fullName>
    </recommendedName>
</protein>
<name>A0A7S4VUN4_9DINO</name>
<dbReference type="InterPro" id="IPR040911">
    <property type="entry name" value="Exostosin_GT47"/>
</dbReference>
<dbReference type="Pfam" id="PF03016">
    <property type="entry name" value="Exostosin_GT47"/>
    <property type="match status" value="1"/>
</dbReference>
<sequence length="615" mass="69816">MAPSRGHALRVALCVGVAALFPGPAPAVADAVGMRLSDDPSFARPKHADSLLLDPRCEGAPEWSLFRERAFQLEAADAGEMSLDFIFNRVLVGAKMMDKLDDESNRCFMGVVTALYLIARLRIERDGSEDGAAYFFKTLDQYISSLHPSKLDEAAGNGTWWPVRDREMGIVRRAILRKSANSSKGTSIRQTSGKVPGNAFQVLPEDEVESGVPLSRSVRVFVYEVEDYAPLRVLASGASFCRDNQWGFEVMLHDWFLACPCRTDDPQEADFFFVPHYTACHLNVETFTEDESRLLFESLVRSLHYFRRTGGRDHIFVWGSGMGADGPFRSWRNYAPESIFLMTETELWNPYPEIVRPSYTPWKDVVLPGRLSLQELHSSHNSSGTPFVERPFLAEFVGWWRPLHVAQGTADSPRKAILRWASDAGNEKDRRELESEELFIKQDVPYMEAFRGSISSRFCLVPRGKSAWSSRFFRVLFAGCVPVLLNDEYEPPFEAFLDIPHWLVKWPMRRVDDGLLEYLRSVPLSTLESMRQSLAGDRCWYVYPPSALDYEQTDLMKGKLDGICPEWRTQNAFVGVMWHLLRKRRKSKTSTSTFYLPGGPGGAVQFVDGDFRYVL</sequence>
<feature type="signal peptide" evidence="2">
    <location>
        <begin position="1"/>
        <end position="29"/>
    </location>
</feature>
<accession>A0A7S4VUN4</accession>
<dbReference type="PANTHER" id="PTHR11062:SF281">
    <property type="entry name" value="EXOSTOSIN-LIKE 2"/>
    <property type="match status" value="1"/>
</dbReference>
<comment type="similarity">
    <text evidence="1">Belongs to the glycosyltransferase 47 family.</text>
</comment>